<organism evidence="8 9">
    <name type="scientific">Niallia endozanthoxylica</name>
    <dbReference type="NCBI Taxonomy" id="2036016"/>
    <lineage>
        <taxon>Bacteria</taxon>
        <taxon>Bacillati</taxon>
        <taxon>Bacillota</taxon>
        <taxon>Bacilli</taxon>
        <taxon>Bacillales</taxon>
        <taxon>Bacillaceae</taxon>
        <taxon>Niallia</taxon>
    </lineage>
</organism>
<protein>
    <submittedName>
        <fullName evidence="8">Nitrite reductase small subunit NirD</fullName>
    </submittedName>
</protein>
<dbReference type="NCBIfam" id="TIGR02378">
    <property type="entry name" value="nirD_assim_sml"/>
    <property type="match status" value="1"/>
</dbReference>
<dbReference type="GO" id="GO:0016705">
    <property type="term" value="F:oxidoreductase activity, acting on paired donors, with incorporation or reduction of molecular oxygen"/>
    <property type="evidence" value="ECO:0007669"/>
    <property type="project" value="UniProtKB-ARBA"/>
</dbReference>
<dbReference type="PROSITE" id="PS51296">
    <property type="entry name" value="RIESKE"/>
    <property type="match status" value="1"/>
</dbReference>
<dbReference type="InterPro" id="IPR017941">
    <property type="entry name" value="Rieske_2Fe-2S"/>
</dbReference>
<dbReference type="InterPro" id="IPR036922">
    <property type="entry name" value="Rieske_2Fe-2S_sf"/>
</dbReference>
<evidence type="ECO:0000256" key="4">
    <source>
        <dbReference type="ARBA" id="ARBA00023004"/>
    </source>
</evidence>
<evidence type="ECO:0000256" key="5">
    <source>
        <dbReference type="ARBA" id="ARBA00023014"/>
    </source>
</evidence>
<dbReference type="Pfam" id="PF13806">
    <property type="entry name" value="Rieske_2"/>
    <property type="match status" value="1"/>
</dbReference>
<keyword evidence="3" id="KW-0560">Oxidoreductase</keyword>
<reference evidence="8 9" key="1">
    <citation type="submission" date="2019-09" db="EMBL/GenBank/DDBJ databases">
        <title>Whole genome sequences of isolates from the Mars Exploration Rovers.</title>
        <authorList>
            <person name="Seuylemezian A."/>
            <person name="Vaishampayan P."/>
        </authorList>
    </citation>
    <scope>NUCLEOTIDE SEQUENCE [LARGE SCALE GENOMIC DNA]</scope>
    <source>
        <strain evidence="8 9">MER_TA_151</strain>
    </source>
</reference>
<dbReference type="GO" id="GO:0042128">
    <property type="term" value="P:nitrate assimilation"/>
    <property type="evidence" value="ECO:0007669"/>
    <property type="project" value="UniProtKB-KW"/>
</dbReference>
<keyword evidence="9" id="KW-1185">Reference proteome</keyword>
<evidence type="ECO:0000313" key="9">
    <source>
        <dbReference type="Proteomes" id="UP000326671"/>
    </source>
</evidence>
<dbReference type="RefSeq" id="WP_150438289.1">
    <property type="nucleotide sequence ID" value="NZ_VYKL01000005.1"/>
</dbReference>
<dbReference type="OrthoDB" id="593800at2"/>
<gene>
    <name evidence="8" type="primary">nirD</name>
    <name evidence="8" type="ORF">F4V44_01895</name>
</gene>
<dbReference type="GO" id="GO:0046872">
    <property type="term" value="F:metal ion binding"/>
    <property type="evidence" value="ECO:0007669"/>
    <property type="project" value="UniProtKB-KW"/>
</dbReference>
<keyword evidence="1" id="KW-0001">2Fe-2S</keyword>
<keyword evidence="2" id="KW-0479">Metal-binding</keyword>
<dbReference type="Proteomes" id="UP000326671">
    <property type="component" value="Unassembled WGS sequence"/>
</dbReference>
<accession>A0A5J5I9A7</accession>
<dbReference type="Gene3D" id="2.102.10.10">
    <property type="entry name" value="Rieske [2Fe-2S] iron-sulphur domain"/>
    <property type="match status" value="1"/>
</dbReference>
<feature type="domain" description="Rieske" evidence="7">
    <location>
        <begin position="5"/>
        <end position="101"/>
    </location>
</feature>
<sequence length="103" mass="11372">MTNKIELANYSTLPERIGQVFSIAGKEIVLFKLTNGDVRAIENRSPHPKGGTLSDGLVSGEYVFCPIYDWKISLKDGQVQAPDTGQVNVYPLEVSDDKVYIIV</sequence>
<dbReference type="EMBL" id="VYKL01000005">
    <property type="protein sequence ID" value="KAA9031206.1"/>
    <property type="molecule type" value="Genomic_DNA"/>
</dbReference>
<evidence type="ECO:0000256" key="3">
    <source>
        <dbReference type="ARBA" id="ARBA00023002"/>
    </source>
</evidence>
<proteinExistence type="predicted"/>
<dbReference type="AlphaFoldDB" id="A0A5J5I9A7"/>
<keyword evidence="6" id="KW-0534">Nitrate assimilation</keyword>
<dbReference type="SUPFAM" id="SSF50022">
    <property type="entry name" value="ISP domain"/>
    <property type="match status" value="1"/>
</dbReference>
<keyword evidence="4" id="KW-0408">Iron</keyword>
<evidence type="ECO:0000259" key="7">
    <source>
        <dbReference type="PROSITE" id="PS51296"/>
    </source>
</evidence>
<dbReference type="InterPro" id="IPR012748">
    <property type="entry name" value="Rieske-like_NirD"/>
</dbReference>
<evidence type="ECO:0000256" key="6">
    <source>
        <dbReference type="ARBA" id="ARBA00023063"/>
    </source>
</evidence>
<dbReference type="GO" id="GO:0008942">
    <property type="term" value="F:nitrite reductase [NAD(P)H] activity"/>
    <property type="evidence" value="ECO:0007669"/>
    <property type="project" value="InterPro"/>
</dbReference>
<dbReference type="GO" id="GO:0051537">
    <property type="term" value="F:2 iron, 2 sulfur cluster binding"/>
    <property type="evidence" value="ECO:0007669"/>
    <property type="project" value="UniProtKB-KW"/>
</dbReference>
<dbReference type="GO" id="GO:0004497">
    <property type="term" value="F:monooxygenase activity"/>
    <property type="evidence" value="ECO:0007669"/>
    <property type="project" value="UniProtKB-ARBA"/>
</dbReference>
<keyword evidence="5" id="KW-0411">Iron-sulfur</keyword>
<comment type="caution">
    <text evidence="8">The sequence shown here is derived from an EMBL/GenBank/DDBJ whole genome shotgun (WGS) entry which is preliminary data.</text>
</comment>
<name>A0A5J5I9A7_9BACI</name>
<evidence type="ECO:0000256" key="1">
    <source>
        <dbReference type="ARBA" id="ARBA00022714"/>
    </source>
</evidence>
<evidence type="ECO:0000313" key="8">
    <source>
        <dbReference type="EMBL" id="KAA9031206.1"/>
    </source>
</evidence>
<evidence type="ECO:0000256" key="2">
    <source>
        <dbReference type="ARBA" id="ARBA00022723"/>
    </source>
</evidence>